<dbReference type="PRINTS" id="PR00081">
    <property type="entry name" value="GDHRDH"/>
</dbReference>
<dbReference type="Pfam" id="PF00106">
    <property type="entry name" value="adh_short"/>
    <property type="match status" value="1"/>
</dbReference>
<comment type="similarity">
    <text evidence="1">Belongs to the short-chain dehydrogenases/reductases (SDR) family.</text>
</comment>
<evidence type="ECO:0000256" key="2">
    <source>
        <dbReference type="ARBA" id="ARBA00023002"/>
    </source>
</evidence>
<dbReference type="PANTHER" id="PTHR43976:SF16">
    <property type="entry name" value="SHORT-CHAIN DEHYDROGENASE_REDUCTASE FAMILY PROTEIN"/>
    <property type="match status" value="1"/>
</dbReference>
<dbReference type="EC" id="1.1.1.100" evidence="3"/>
<dbReference type="InterPro" id="IPR051911">
    <property type="entry name" value="SDR_oxidoreductase"/>
</dbReference>
<name>A0A3B1DFB5_9ZZZZ</name>
<accession>A0A3B1DFB5</accession>
<dbReference type="PANTHER" id="PTHR43976">
    <property type="entry name" value="SHORT CHAIN DEHYDROGENASE"/>
    <property type="match status" value="1"/>
</dbReference>
<dbReference type="AlphaFoldDB" id="A0A3B1DFB5"/>
<proteinExistence type="inferred from homology"/>
<keyword evidence="2 3" id="KW-0560">Oxidoreductase</keyword>
<dbReference type="EMBL" id="UOGJ01000063">
    <property type="protein sequence ID" value="VAX35533.1"/>
    <property type="molecule type" value="Genomic_DNA"/>
</dbReference>
<protein>
    <submittedName>
        <fullName evidence="3">3-oxoacyl-[acyl-carrier protein] reductase</fullName>
        <ecNumber evidence="3">1.1.1.100</ecNumber>
    </submittedName>
</protein>
<dbReference type="InterPro" id="IPR002347">
    <property type="entry name" value="SDR_fam"/>
</dbReference>
<dbReference type="InterPro" id="IPR036291">
    <property type="entry name" value="NAD(P)-bd_dom_sf"/>
</dbReference>
<dbReference type="Gene3D" id="3.40.50.720">
    <property type="entry name" value="NAD(P)-binding Rossmann-like Domain"/>
    <property type="match status" value="1"/>
</dbReference>
<dbReference type="PROSITE" id="PS00061">
    <property type="entry name" value="ADH_SHORT"/>
    <property type="match status" value="1"/>
</dbReference>
<evidence type="ECO:0000313" key="3">
    <source>
        <dbReference type="EMBL" id="VAX35533.1"/>
    </source>
</evidence>
<dbReference type="GO" id="GO:0004316">
    <property type="term" value="F:3-oxoacyl-[acyl-carrier-protein] reductase (NADPH) activity"/>
    <property type="evidence" value="ECO:0007669"/>
    <property type="project" value="UniProtKB-EC"/>
</dbReference>
<dbReference type="PRINTS" id="PR00080">
    <property type="entry name" value="SDRFAMILY"/>
</dbReference>
<dbReference type="SUPFAM" id="SSF51735">
    <property type="entry name" value="NAD(P)-binding Rossmann-fold domains"/>
    <property type="match status" value="1"/>
</dbReference>
<dbReference type="CDD" id="cd05374">
    <property type="entry name" value="17beta-HSD-like_SDR_c"/>
    <property type="match status" value="1"/>
</dbReference>
<gene>
    <name evidence="3" type="ORF">MNBD_UNCLBAC01-1897</name>
</gene>
<organism evidence="3">
    <name type="scientific">hydrothermal vent metagenome</name>
    <dbReference type="NCBI Taxonomy" id="652676"/>
    <lineage>
        <taxon>unclassified sequences</taxon>
        <taxon>metagenomes</taxon>
        <taxon>ecological metagenomes</taxon>
    </lineage>
</organism>
<sequence>MQLKMSKPSQSKVILITGCSSGFGLLMAARFASKGYVVIATMRNLSKQTELQDVVRKKGGKVDIFELDVIDKISIHRTVEKVIEQYKKIDVLINNAGYGIGGFFEDLSDEEIRAQMETNFFGVQNVTRAVLPHMRRQNFGKIINISSVAGFSTSPAFSAYNASKWALEAFSESLRYELKSFGIDVLLIEPGTYKTKIFYENIRYAKNFDNSLSPYYLLSQKLKKKVLEYVNQCRKNPGQVAALAECLIEAKHPKFRNIPDMESKILFTLRKILPFRIYSWIIQSVF</sequence>
<evidence type="ECO:0000256" key="1">
    <source>
        <dbReference type="ARBA" id="ARBA00006484"/>
    </source>
</evidence>
<reference evidence="3" key="1">
    <citation type="submission" date="2018-06" db="EMBL/GenBank/DDBJ databases">
        <authorList>
            <person name="Zhirakovskaya E."/>
        </authorList>
    </citation>
    <scope>NUCLEOTIDE SEQUENCE</scope>
</reference>
<dbReference type="InterPro" id="IPR020904">
    <property type="entry name" value="Sc_DH/Rdtase_CS"/>
</dbReference>